<feature type="compositionally biased region" description="Acidic residues" evidence="1">
    <location>
        <begin position="1"/>
        <end position="27"/>
    </location>
</feature>
<comment type="caution">
    <text evidence="2">The sequence shown here is derived from an EMBL/GenBank/DDBJ whole genome shotgun (WGS) entry which is preliminary data.</text>
</comment>
<feature type="region of interest" description="Disordered" evidence="1">
    <location>
        <begin position="1"/>
        <end position="111"/>
    </location>
</feature>
<accession>A0AAW2YH98</accession>
<protein>
    <submittedName>
        <fullName evidence="2">NIA3</fullName>
    </submittedName>
</protein>
<feature type="region of interest" description="Disordered" evidence="1">
    <location>
        <begin position="127"/>
        <end position="189"/>
    </location>
</feature>
<evidence type="ECO:0000313" key="3">
    <source>
        <dbReference type="Proteomes" id="UP001431209"/>
    </source>
</evidence>
<evidence type="ECO:0000313" key="2">
    <source>
        <dbReference type="EMBL" id="KAL0476361.1"/>
    </source>
</evidence>
<evidence type="ECO:0000256" key="1">
    <source>
        <dbReference type="SAM" id="MobiDB-lite"/>
    </source>
</evidence>
<proteinExistence type="predicted"/>
<sequence length="446" mass="50577">MEDSNGPDDADYQGEIMESDEELEIDEPQARNIENSSNDGVIYGSSDDEDEDEEFTAPSNPTPTSRTTHSSTTSSSSSSMSSHSNTHAHLSQYRAFTMAPPSTVDDNEENENSSVLLYSDDEENNVDTKFRNNYKKILGDRKKNAAKPVGRKKKNPPPPPIRDEEPIEPESPMSNSTEQVPAPAAISQAQPSSITKIYDVTSGTLLYQFVTSCTSDESIRRDLIRDYELPHWAAIRDKYNIKSSARKGRWSEHEVSLIKKYSEAVRGHRIALNASVSEPLLPDTASQQHLSNLTHIKHFLSLIIGRGYDSFEIQWGRIIPIQPGENFCENIKILKELYDKEMNVDQDVPKNNKGLLQRSHEEDVTALYNQLVTHMRLYQQCVIDLRSGKKQDVNTTSLSFKELSALINQHLDRVTAYQTMYNEQLHELLWKCTFSNSQTVKEKDKE</sequence>
<reference evidence="2 3" key="1">
    <citation type="submission" date="2024-03" db="EMBL/GenBank/DDBJ databases">
        <title>The Acrasis kona genome and developmental transcriptomes reveal deep origins of eukaryotic multicellular pathways.</title>
        <authorList>
            <person name="Sheikh S."/>
            <person name="Fu C.-J."/>
            <person name="Brown M.W."/>
            <person name="Baldauf S.L."/>
        </authorList>
    </citation>
    <scope>NUCLEOTIDE SEQUENCE [LARGE SCALE GENOMIC DNA]</scope>
    <source>
        <strain evidence="2 3">ATCC MYA-3509</strain>
    </source>
</reference>
<feature type="compositionally biased region" description="Low complexity" evidence="1">
    <location>
        <begin position="58"/>
        <end position="87"/>
    </location>
</feature>
<dbReference type="AlphaFoldDB" id="A0AAW2YH98"/>
<dbReference type="EMBL" id="JAOPGA020000019">
    <property type="protein sequence ID" value="KAL0476361.1"/>
    <property type="molecule type" value="Genomic_DNA"/>
</dbReference>
<feature type="compositionally biased region" description="Acidic residues" evidence="1">
    <location>
        <begin position="46"/>
        <end position="55"/>
    </location>
</feature>
<keyword evidence="3" id="KW-1185">Reference proteome</keyword>
<name>A0AAW2YH98_9EUKA</name>
<organism evidence="2 3">
    <name type="scientific">Acrasis kona</name>
    <dbReference type="NCBI Taxonomy" id="1008807"/>
    <lineage>
        <taxon>Eukaryota</taxon>
        <taxon>Discoba</taxon>
        <taxon>Heterolobosea</taxon>
        <taxon>Tetramitia</taxon>
        <taxon>Eutetramitia</taxon>
        <taxon>Acrasidae</taxon>
        <taxon>Acrasis</taxon>
    </lineage>
</organism>
<dbReference type="Proteomes" id="UP001431209">
    <property type="component" value="Unassembled WGS sequence"/>
</dbReference>
<gene>
    <name evidence="2" type="ORF">AKO1_006251</name>
</gene>